<dbReference type="AlphaFoldDB" id="A0A6C0LTF1"/>
<reference evidence="1" key="1">
    <citation type="journal article" date="2020" name="Nature">
        <title>Giant virus diversity and host interactions through global metagenomics.</title>
        <authorList>
            <person name="Schulz F."/>
            <person name="Roux S."/>
            <person name="Paez-Espino D."/>
            <person name="Jungbluth S."/>
            <person name="Walsh D.A."/>
            <person name="Denef V.J."/>
            <person name="McMahon K.D."/>
            <person name="Konstantinidis K.T."/>
            <person name="Eloe-Fadrosh E.A."/>
            <person name="Kyrpides N.C."/>
            <person name="Woyke T."/>
        </authorList>
    </citation>
    <scope>NUCLEOTIDE SEQUENCE</scope>
    <source>
        <strain evidence="1">GVMAG-M-3300027969-2</strain>
    </source>
</reference>
<proteinExistence type="predicted"/>
<accession>A0A6C0LTF1</accession>
<organism evidence="1">
    <name type="scientific">viral metagenome</name>
    <dbReference type="NCBI Taxonomy" id="1070528"/>
    <lineage>
        <taxon>unclassified sequences</taxon>
        <taxon>metagenomes</taxon>
        <taxon>organismal metagenomes</taxon>
    </lineage>
</organism>
<name>A0A6C0LTF1_9ZZZZ</name>
<protein>
    <submittedName>
        <fullName evidence="1">Uncharacterized protein</fullName>
    </submittedName>
</protein>
<evidence type="ECO:0000313" key="1">
    <source>
        <dbReference type="EMBL" id="QHU32834.1"/>
    </source>
</evidence>
<sequence>MIMEEFVFEKGLSIKQRIIYTYNKNIKKSNEYIVGEVLKSEYALRNTEGFNRKSTHAIQIWRLNMLRLHSGSAFGC</sequence>
<dbReference type="EMBL" id="MN740542">
    <property type="protein sequence ID" value="QHU32834.1"/>
    <property type="molecule type" value="Genomic_DNA"/>
</dbReference>